<evidence type="ECO:0000259" key="10">
    <source>
        <dbReference type="PROSITE" id="PS50011"/>
    </source>
</evidence>
<dbReference type="GO" id="GO:0005634">
    <property type="term" value="C:nucleus"/>
    <property type="evidence" value="ECO:0007669"/>
    <property type="project" value="TreeGrafter"/>
</dbReference>
<keyword evidence="5" id="KW-0418">Kinase</keyword>
<evidence type="ECO:0000256" key="4">
    <source>
        <dbReference type="ARBA" id="ARBA00022741"/>
    </source>
</evidence>
<protein>
    <recommendedName>
        <fullName evidence="1">non-specific serine/threonine protein kinase</fullName>
        <ecNumber evidence="1">2.7.11.1</ecNumber>
    </recommendedName>
</protein>
<comment type="catalytic activity">
    <reaction evidence="7">
        <text>L-threonyl-[protein] + ATP = O-phospho-L-threonyl-[protein] + ADP + H(+)</text>
        <dbReference type="Rhea" id="RHEA:46608"/>
        <dbReference type="Rhea" id="RHEA-COMP:11060"/>
        <dbReference type="Rhea" id="RHEA-COMP:11605"/>
        <dbReference type="ChEBI" id="CHEBI:15378"/>
        <dbReference type="ChEBI" id="CHEBI:30013"/>
        <dbReference type="ChEBI" id="CHEBI:30616"/>
        <dbReference type="ChEBI" id="CHEBI:61977"/>
        <dbReference type="ChEBI" id="CHEBI:456216"/>
        <dbReference type="EC" id="2.7.11.1"/>
    </reaction>
</comment>
<name>A0A0R3SRY9_HYMDI</name>
<feature type="domain" description="Protein kinase" evidence="10">
    <location>
        <begin position="352"/>
        <end position="638"/>
    </location>
</feature>
<dbReference type="InterPro" id="IPR011009">
    <property type="entry name" value="Kinase-like_dom_sf"/>
</dbReference>
<evidence type="ECO:0000256" key="1">
    <source>
        <dbReference type="ARBA" id="ARBA00012513"/>
    </source>
</evidence>
<dbReference type="PANTHER" id="PTHR24054:SF0">
    <property type="entry name" value="CASEIN KINASE II SUBUNIT ALPHA"/>
    <property type="match status" value="1"/>
</dbReference>
<dbReference type="InterPro" id="IPR017441">
    <property type="entry name" value="Protein_kinase_ATP_BS"/>
</dbReference>
<keyword evidence="3" id="KW-0808">Transferase</keyword>
<dbReference type="GO" id="GO:0005829">
    <property type="term" value="C:cytosol"/>
    <property type="evidence" value="ECO:0007669"/>
    <property type="project" value="TreeGrafter"/>
</dbReference>
<evidence type="ECO:0000256" key="8">
    <source>
        <dbReference type="ARBA" id="ARBA00048679"/>
    </source>
</evidence>
<evidence type="ECO:0000313" key="12">
    <source>
        <dbReference type="Proteomes" id="UP000274504"/>
    </source>
</evidence>
<organism evidence="13">
    <name type="scientific">Hymenolepis diminuta</name>
    <name type="common">Rat tapeworm</name>
    <dbReference type="NCBI Taxonomy" id="6216"/>
    <lineage>
        <taxon>Eukaryota</taxon>
        <taxon>Metazoa</taxon>
        <taxon>Spiralia</taxon>
        <taxon>Lophotrochozoa</taxon>
        <taxon>Platyhelminthes</taxon>
        <taxon>Cestoda</taxon>
        <taxon>Eucestoda</taxon>
        <taxon>Cyclophyllidea</taxon>
        <taxon>Hymenolepididae</taxon>
        <taxon>Hymenolepis</taxon>
    </lineage>
</organism>
<dbReference type="PROSITE" id="PS50011">
    <property type="entry name" value="PROTEIN_KINASE_DOM"/>
    <property type="match status" value="2"/>
</dbReference>
<dbReference type="InterPro" id="IPR000719">
    <property type="entry name" value="Prot_kinase_dom"/>
</dbReference>
<dbReference type="Gene3D" id="3.30.200.20">
    <property type="entry name" value="Phosphorylase Kinase, domain 1"/>
    <property type="match status" value="2"/>
</dbReference>
<dbReference type="InterPro" id="IPR045216">
    <property type="entry name" value="CK2_alpha"/>
</dbReference>
<keyword evidence="4 9" id="KW-0547">Nucleotide-binding</keyword>
<feature type="domain" description="Protein kinase" evidence="10">
    <location>
        <begin position="8"/>
        <end position="310"/>
    </location>
</feature>
<dbReference type="OrthoDB" id="10020333at2759"/>
<dbReference type="GO" id="GO:0005956">
    <property type="term" value="C:protein kinase CK2 complex"/>
    <property type="evidence" value="ECO:0007669"/>
    <property type="project" value="TreeGrafter"/>
</dbReference>
<evidence type="ECO:0000256" key="5">
    <source>
        <dbReference type="ARBA" id="ARBA00022777"/>
    </source>
</evidence>
<dbReference type="Proteomes" id="UP000274504">
    <property type="component" value="Unassembled WGS sequence"/>
</dbReference>
<accession>A0A0R3SRY9</accession>
<reference evidence="11 12" key="2">
    <citation type="submission" date="2018-11" db="EMBL/GenBank/DDBJ databases">
        <authorList>
            <consortium name="Pathogen Informatics"/>
        </authorList>
    </citation>
    <scope>NUCLEOTIDE SEQUENCE [LARGE SCALE GENOMIC DNA]</scope>
</reference>
<evidence type="ECO:0000256" key="6">
    <source>
        <dbReference type="ARBA" id="ARBA00022840"/>
    </source>
</evidence>
<dbReference type="PANTHER" id="PTHR24054">
    <property type="entry name" value="CASEIN KINASE II SUBUNIT ALPHA"/>
    <property type="match status" value="1"/>
</dbReference>
<dbReference type="PROSITE" id="PS00108">
    <property type="entry name" value="PROTEIN_KINASE_ST"/>
    <property type="match status" value="1"/>
</dbReference>
<dbReference type="Pfam" id="PF00069">
    <property type="entry name" value="Pkinase"/>
    <property type="match status" value="2"/>
</dbReference>
<dbReference type="SMART" id="SM00220">
    <property type="entry name" value="S_TKc"/>
    <property type="match status" value="2"/>
</dbReference>
<dbReference type="SUPFAM" id="SSF56112">
    <property type="entry name" value="Protein kinase-like (PK-like)"/>
    <property type="match status" value="2"/>
</dbReference>
<evidence type="ECO:0000256" key="2">
    <source>
        <dbReference type="ARBA" id="ARBA00022527"/>
    </source>
</evidence>
<proteinExistence type="predicted"/>
<gene>
    <name evidence="11" type="ORF">HDID_LOCUS8000</name>
</gene>
<dbReference type="AlphaFoldDB" id="A0A0R3SRY9"/>
<dbReference type="InterPro" id="IPR008271">
    <property type="entry name" value="Ser/Thr_kinase_AS"/>
</dbReference>
<dbReference type="FunFam" id="1.10.510.10:FF:000059">
    <property type="entry name" value="Casein kinase II subunit alpha"/>
    <property type="match status" value="1"/>
</dbReference>
<feature type="binding site" evidence="9">
    <location>
        <position position="381"/>
    </location>
    <ligand>
        <name>ATP</name>
        <dbReference type="ChEBI" id="CHEBI:30616"/>
    </ligand>
</feature>
<keyword evidence="6 9" id="KW-0067">ATP-binding</keyword>
<dbReference type="GO" id="GO:0004674">
    <property type="term" value="F:protein serine/threonine kinase activity"/>
    <property type="evidence" value="ECO:0007669"/>
    <property type="project" value="UniProtKB-KW"/>
</dbReference>
<evidence type="ECO:0000313" key="11">
    <source>
        <dbReference type="EMBL" id="VDL60318.1"/>
    </source>
</evidence>
<dbReference type="Gene3D" id="1.10.510.10">
    <property type="entry name" value="Transferase(Phosphotransferase) domain 1"/>
    <property type="match status" value="2"/>
</dbReference>
<dbReference type="GO" id="GO:0005524">
    <property type="term" value="F:ATP binding"/>
    <property type="evidence" value="ECO:0007669"/>
    <property type="project" value="UniProtKB-UniRule"/>
</dbReference>
<dbReference type="PROSITE" id="PS00107">
    <property type="entry name" value="PROTEIN_KINASE_ATP"/>
    <property type="match status" value="1"/>
</dbReference>
<sequence length="646" mass="75295">MATSESQGNVTEEVKSGNFGFQFKIHRQAYRLGRYGGEFYLRDYSRRDVYLIKVFKQGESERARKEMAILNKLQNCPNSSKILATITGNEKIPLNGIVTDFVAFVKWGDYSKTMTSADIQHYTYQLFIALDACHSQNIIHGSVNPSNLRIDNNNKVLKLTEWENAEEHEDGNFYRTNFNSLYFQSPELILNFKKYDYSIDLWAAGCIIAGSIFKMPYVFDGEAKNEQMQKIARVLGKWKLLSYAEEYKIIVSKRLRSKIRRCRAKGFEIFKTKNCEQTATEEAIDLVKKLLIYDHTKRLKAKDALQHHYFSEFHKKTYLNSKNKDQEHNIQNNSPQVNENSLYSNKDAYLKFVIHGEIGSGVSGKVYRVKDPENYYDYAVKSFERAALSNLWEEVKILKHLEGCPNINRYLGYIVSETMSIQCLVFEFVSTQLWGQIFDKLSVEDIGIYFYQMLLALQGCHSRGIMHRDIKPSNMLIDHFRRKVYLTDWGHATFYREGVSYDTHVGTRKYCSPELLLRYQKHDYAVDMWSIGCILASAVFRVRYIFDGEDREDQMLRIVKILGSNNLLHYCKKYAISAPCLSNWGQFLGYHRIDWRKLITGENKAVATDEAIDLLDKLIVFDHKKRLTSSEALKHPFLNKFRHSFA</sequence>
<evidence type="ECO:0000256" key="9">
    <source>
        <dbReference type="PROSITE-ProRule" id="PRU10141"/>
    </source>
</evidence>
<dbReference type="EMBL" id="UYSG01011011">
    <property type="protein sequence ID" value="VDL60318.1"/>
    <property type="molecule type" value="Genomic_DNA"/>
</dbReference>
<evidence type="ECO:0000313" key="13">
    <source>
        <dbReference type="WBParaSite" id="HDID_0000800201-mRNA-1"/>
    </source>
</evidence>
<dbReference type="EC" id="2.7.11.1" evidence="1"/>
<dbReference type="GO" id="GO:0051726">
    <property type="term" value="P:regulation of cell cycle"/>
    <property type="evidence" value="ECO:0007669"/>
    <property type="project" value="TreeGrafter"/>
</dbReference>
<dbReference type="STRING" id="6216.A0A0R3SRY9"/>
<evidence type="ECO:0000256" key="3">
    <source>
        <dbReference type="ARBA" id="ARBA00022679"/>
    </source>
</evidence>
<reference evidence="13" key="1">
    <citation type="submission" date="2017-02" db="UniProtKB">
        <authorList>
            <consortium name="WormBaseParasite"/>
        </authorList>
    </citation>
    <scope>IDENTIFICATION</scope>
</reference>
<evidence type="ECO:0000256" key="7">
    <source>
        <dbReference type="ARBA" id="ARBA00047899"/>
    </source>
</evidence>
<dbReference type="WBParaSite" id="HDID_0000800201-mRNA-1">
    <property type="protein sequence ID" value="HDID_0000800201-mRNA-1"/>
    <property type="gene ID" value="HDID_0000800201"/>
</dbReference>
<keyword evidence="2" id="KW-0723">Serine/threonine-protein kinase</keyword>
<comment type="catalytic activity">
    <reaction evidence="8">
        <text>L-seryl-[protein] + ATP = O-phospho-L-seryl-[protein] + ADP + H(+)</text>
        <dbReference type="Rhea" id="RHEA:17989"/>
        <dbReference type="Rhea" id="RHEA-COMP:9863"/>
        <dbReference type="Rhea" id="RHEA-COMP:11604"/>
        <dbReference type="ChEBI" id="CHEBI:15378"/>
        <dbReference type="ChEBI" id="CHEBI:29999"/>
        <dbReference type="ChEBI" id="CHEBI:30616"/>
        <dbReference type="ChEBI" id="CHEBI:83421"/>
        <dbReference type="ChEBI" id="CHEBI:456216"/>
        <dbReference type="EC" id="2.7.11.1"/>
    </reaction>
</comment>